<gene>
    <name evidence="6" type="ORF">RUMHYD_02876</name>
</gene>
<dbReference type="Pfam" id="PF05257">
    <property type="entry name" value="CHAP"/>
    <property type="match status" value="1"/>
</dbReference>
<sequence length="619" mass="68889">MEIKGIDVSSYQGKPDWKKVKNAGIQFAILRITERYGVDASFWHNYQGCIDNGIPVGVYKYSYAMSVAEIQEEAEAVIDTLGGRELDFPIWLDLEYDRQRELPKSTLSTMVKTFWAAVTSAGYRFGIYSNKDWYDNVIPSDCKQYDFWIAAYPYNDNGTIQERLRPTVGAGWQYSSKGRVSGIHGNVDMDVFYKNYKEETSMYSKNDAINRVISIASGEIGYLEKSSNSQLDDKTANAGSNNYTKYWRDVYPAYQGQAWCAAFVSWIFMKAFDQATAAALLKHWPYVYCPTLAGLFTQYANPEVGDIVIFYRGGTFAHTGIVTAVNGDKFTTIEGNTSGASGVIANGGGVCAKSYFNSKLPGTKFCRIDWNVAAAWMDEHLGNTPQKDYLCEGDQGEAVKVYQKNLIEIGYNCGKNGADGDFGPATKAATQEFQGDYGLEQDGNAGPATQKKLSAEVKKKEQTQKGFARFVGEVQKTCAVHEAAKKASPAITGYPKLAPGNLVDVLGRYGYQDGWYKVYIADEHIGYVWADSVKPVDTEAYKDNRTEQGFARFVGEVQKTCVVHLEPKKASDAITGWPKLVKGNRVDVLGRDGYEDNWYKVCVADQYIGYAWADSIKKI</sequence>
<dbReference type="eggNOG" id="COG3757">
    <property type="taxonomic scope" value="Bacteria"/>
</dbReference>
<evidence type="ECO:0000259" key="4">
    <source>
        <dbReference type="Pfam" id="PF01471"/>
    </source>
</evidence>
<feature type="domain" description="Peptidase C51" evidence="5">
    <location>
        <begin position="254"/>
        <end position="336"/>
    </location>
</feature>
<dbReference type="EMBL" id="ACBZ01000158">
    <property type="protein sequence ID" value="EEG48245.1"/>
    <property type="molecule type" value="Genomic_DNA"/>
</dbReference>
<dbReference type="InterPro" id="IPR007921">
    <property type="entry name" value="CHAP_dom"/>
</dbReference>
<protein>
    <recommendedName>
        <fullName evidence="8">Lysozyme</fullName>
    </recommendedName>
</protein>
<dbReference type="InterPro" id="IPR036366">
    <property type="entry name" value="PGBDSf"/>
</dbReference>
<dbReference type="PANTHER" id="PTHR34135">
    <property type="entry name" value="LYSOZYME"/>
    <property type="match status" value="1"/>
</dbReference>
<proteinExistence type="inferred from homology"/>
<dbReference type="eggNOG" id="COG3409">
    <property type="taxonomic scope" value="Bacteria"/>
</dbReference>
<dbReference type="Pfam" id="PF01471">
    <property type="entry name" value="PG_binding_1"/>
    <property type="match status" value="1"/>
</dbReference>
<dbReference type="HOGENOM" id="CLU_447368_0_0_9"/>
<dbReference type="InterPro" id="IPR038765">
    <property type="entry name" value="Papain-like_cys_pep_sf"/>
</dbReference>
<evidence type="ECO:0000313" key="7">
    <source>
        <dbReference type="Proteomes" id="UP000003100"/>
    </source>
</evidence>
<dbReference type="GeneID" id="86822555"/>
<evidence type="ECO:0000256" key="1">
    <source>
        <dbReference type="ARBA" id="ARBA00010646"/>
    </source>
</evidence>
<dbReference type="GO" id="GO:0003796">
    <property type="term" value="F:lysozyme activity"/>
    <property type="evidence" value="ECO:0007669"/>
    <property type="project" value="InterPro"/>
</dbReference>
<reference evidence="6 7" key="1">
    <citation type="submission" date="2009-01" db="EMBL/GenBank/DDBJ databases">
        <authorList>
            <person name="Fulton L."/>
            <person name="Clifton S."/>
            <person name="Fulton B."/>
            <person name="Xu J."/>
            <person name="Minx P."/>
            <person name="Pepin K.H."/>
            <person name="Johnson M."/>
            <person name="Bhonagiri V."/>
            <person name="Nash W.E."/>
            <person name="Mardis E.R."/>
            <person name="Wilson R.K."/>
        </authorList>
    </citation>
    <scope>NUCLEOTIDE SEQUENCE [LARGE SCALE GENOMIC DNA]</scope>
    <source>
        <strain evidence="7">DSM 10507 / JCM 14656 / S5a33</strain>
    </source>
</reference>
<keyword evidence="2" id="KW-0378">Hydrolase</keyword>
<comment type="caution">
    <text evidence="6">The sequence shown here is derived from an EMBL/GenBank/DDBJ whole genome shotgun (WGS) entry which is preliminary data.</text>
</comment>
<dbReference type="Proteomes" id="UP000003100">
    <property type="component" value="Unassembled WGS sequence"/>
</dbReference>
<dbReference type="GO" id="GO:0009253">
    <property type="term" value="P:peptidoglycan catabolic process"/>
    <property type="evidence" value="ECO:0007669"/>
    <property type="project" value="InterPro"/>
</dbReference>
<dbReference type="PANTHER" id="PTHR34135:SF2">
    <property type="entry name" value="LYSOZYME"/>
    <property type="match status" value="1"/>
</dbReference>
<organism evidence="6 7">
    <name type="scientific">Blautia hydrogenotrophica (strain DSM 10507 / JCM 14656 / S5a33)</name>
    <name type="common">Ruminococcus hydrogenotrophicus</name>
    <dbReference type="NCBI Taxonomy" id="476272"/>
    <lineage>
        <taxon>Bacteria</taxon>
        <taxon>Bacillati</taxon>
        <taxon>Bacillota</taxon>
        <taxon>Clostridia</taxon>
        <taxon>Lachnospirales</taxon>
        <taxon>Lachnospiraceae</taxon>
        <taxon>Blautia</taxon>
    </lineage>
</organism>
<dbReference type="Gene3D" id="3.90.1720.10">
    <property type="entry name" value="endopeptidase domain like (from Nostoc punctiforme)"/>
    <property type="match status" value="1"/>
</dbReference>
<evidence type="ECO:0000256" key="3">
    <source>
        <dbReference type="ARBA" id="ARBA00023295"/>
    </source>
</evidence>
<dbReference type="RefSeq" id="WP_005950603.1">
    <property type="nucleotide sequence ID" value="NZ_CP136423.1"/>
</dbReference>
<evidence type="ECO:0000259" key="5">
    <source>
        <dbReference type="Pfam" id="PF05257"/>
    </source>
</evidence>
<keyword evidence="3" id="KW-0326">Glycosidase</keyword>
<name>C0CPS5_BLAHS</name>
<dbReference type="Pfam" id="PF01183">
    <property type="entry name" value="Glyco_hydro_25"/>
    <property type="match status" value="1"/>
</dbReference>
<dbReference type="AlphaFoldDB" id="C0CPS5"/>
<dbReference type="PATRIC" id="fig|476272.21.peg.1009"/>
<evidence type="ECO:0008006" key="8">
    <source>
        <dbReference type="Google" id="ProtNLM"/>
    </source>
</evidence>
<dbReference type="Gene3D" id="1.10.101.10">
    <property type="entry name" value="PGBD-like superfamily/PGBD"/>
    <property type="match status" value="1"/>
</dbReference>
<dbReference type="GO" id="GO:0016052">
    <property type="term" value="P:carbohydrate catabolic process"/>
    <property type="evidence" value="ECO:0007669"/>
    <property type="project" value="TreeGrafter"/>
</dbReference>
<accession>C0CPS5</accession>
<evidence type="ECO:0000256" key="2">
    <source>
        <dbReference type="ARBA" id="ARBA00022801"/>
    </source>
</evidence>
<dbReference type="CDD" id="cd06414">
    <property type="entry name" value="GH25_LytC-like"/>
    <property type="match status" value="1"/>
</dbReference>
<dbReference type="Gene3D" id="2.30.30.40">
    <property type="entry name" value="SH3 Domains"/>
    <property type="match status" value="1"/>
</dbReference>
<dbReference type="Gene3D" id="3.20.20.80">
    <property type="entry name" value="Glycosidases"/>
    <property type="match status" value="1"/>
</dbReference>
<dbReference type="InterPro" id="IPR002477">
    <property type="entry name" value="Peptidoglycan-bd-like"/>
</dbReference>
<dbReference type="SUPFAM" id="SSF51445">
    <property type="entry name" value="(Trans)glycosidases"/>
    <property type="match status" value="1"/>
</dbReference>
<dbReference type="SUPFAM" id="SSF54001">
    <property type="entry name" value="Cysteine proteinases"/>
    <property type="match status" value="1"/>
</dbReference>
<dbReference type="InterPro" id="IPR002053">
    <property type="entry name" value="Glyco_hydro_25"/>
</dbReference>
<dbReference type="InterPro" id="IPR036365">
    <property type="entry name" value="PGBD-like_sf"/>
</dbReference>
<comment type="similarity">
    <text evidence="1">Belongs to the glycosyl hydrolase 25 family.</text>
</comment>
<dbReference type="InterPro" id="IPR018077">
    <property type="entry name" value="Glyco_hydro_fam25_subgr"/>
</dbReference>
<reference evidence="6 7" key="2">
    <citation type="submission" date="2009-02" db="EMBL/GenBank/DDBJ databases">
        <title>Draft genome sequence of Blautia hydrogenotrophica DSM 10507 (Ruminococcus hydrogenotrophicus DSM 10507).</title>
        <authorList>
            <person name="Sudarsanam P."/>
            <person name="Ley R."/>
            <person name="Guruge J."/>
            <person name="Turnbaugh P.J."/>
            <person name="Mahowald M."/>
            <person name="Liep D."/>
            <person name="Gordon J."/>
        </authorList>
    </citation>
    <scope>NUCLEOTIDE SEQUENCE [LARGE SCALE GENOMIC DNA]</scope>
    <source>
        <strain evidence="7">DSM 10507 / JCM 14656 / S5a33</strain>
    </source>
</reference>
<dbReference type="SMART" id="SM00641">
    <property type="entry name" value="Glyco_25"/>
    <property type="match status" value="1"/>
</dbReference>
<dbReference type="PROSITE" id="PS51904">
    <property type="entry name" value="GLYCOSYL_HYDROL_F25_2"/>
    <property type="match status" value="1"/>
</dbReference>
<dbReference type="SUPFAM" id="SSF47090">
    <property type="entry name" value="PGBD-like"/>
    <property type="match status" value="1"/>
</dbReference>
<dbReference type="InterPro" id="IPR017853">
    <property type="entry name" value="GH"/>
</dbReference>
<keyword evidence="7" id="KW-1185">Reference proteome</keyword>
<dbReference type="GO" id="GO:0016998">
    <property type="term" value="P:cell wall macromolecule catabolic process"/>
    <property type="evidence" value="ECO:0007669"/>
    <property type="project" value="InterPro"/>
</dbReference>
<feature type="domain" description="Peptidoglycan binding-like" evidence="4">
    <location>
        <begin position="395"/>
        <end position="453"/>
    </location>
</feature>
<evidence type="ECO:0000313" key="6">
    <source>
        <dbReference type="EMBL" id="EEG48245.1"/>
    </source>
</evidence>